<evidence type="ECO:0000313" key="3">
    <source>
        <dbReference type="Proteomes" id="UP001046870"/>
    </source>
</evidence>
<dbReference type="EMBL" id="JAFDVH010000002">
    <property type="protein sequence ID" value="KAG7488696.1"/>
    <property type="molecule type" value="Genomic_DNA"/>
</dbReference>
<comment type="caution">
    <text evidence="2">The sequence shown here is derived from an EMBL/GenBank/DDBJ whole genome shotgun (WGS) entry which is preliminary data.</text>
</comment>
<accession>A0A9D3QDX1</accession>
<keyword evidence="3" id="KW-1185">Reference proteome</keyword>
<evidence type="ECO:0000256" key="1">
    <source>
        <dbReference type="SAM" id="MobiDB-lite"/>
    </source>
</evidence>
<protein>
    <submittedName>
        <fullName evidence="2">Uncharacterized protein</fullName>
    </submittedName>
</protein>
<proteinExistence type="predicted"/>
<dbReference type="OrthoDB" id="8959833at2759"/>
<organism evidence="2 3">
    <name type="scientific">Megalops atlanticus</name>
    <name type="common">Tarpon</name>
    <name type="synonym">Clupea gigantea</name>
    <dbReference type="NCBI Taxonomy" id="7932"/>
    <lineage>
        <taxon>Eukaryota</taxon>
        <taxon>Metazoa</taxon>
        <taxon>Chordata</taxon>
        <taxon>Craniata</taxon>
        <taxon>Vertebrata</taxon>
        <taxon>Euteleostomi</taxon>
        <taxon>Actinopterygii</taxon>
        <taxon>Neopterygii</taxon>
        <taxon>Teleostei</taxon>
        <taxon>Elopiformes</taxon>
        <taxon>Megalopidae</taxon>
        <taxon>Megalops</taxon>
    </lineage>
</organism>
<name>A0A9D3QDX1_MEGAT</name>
<gene>
    <name evidence="2" type="ORF">MATL_G00036450</name>
</gene>
<reference evidence="2" key="1">
    <citation type="submission" date="2021-01" db="EMBL/GenBank/DDBJ databases">
        <authorList>
            <person name="Zahm M."/>
            <person name="Roques C."/>
            <person name="Cabau C."/>
            <person name="Klopp C."/>
            <person name="Donnadieu C."/>
            <person name="Jouanno E."/>
            <person name="Lampietro C."/>
            <person name="Louis A."/>
            <person name="Herpin A."/>
            <person name="Echchiki A."/>
            <person name="Berthelot C."/>
            <person name="Parey E."/>
            <person name="Roest-Crollius H."/>
            <person name="Braasch I."/>
            <person name="Postlethwait J."/>
            <person name="Bobe J."/>
            <person name="Montfort J."/>
            <person name="Bouchez O."/>
            <person name="Begum T."/>
            <person name="Mejri S."/>
            <person name="Adams A."/>
            <person name="Chen W.-J."/>
            <person name="Guiguen Y."/>
        </authorList>
    </citation>
    <scope>NUCLEOTIDE SEQUENCE</scope>
    <source>
        <strain evidence="2">YG-15Mar2019-1</strain>
        <tissue evidence="2">Brain</tissue>
    </source>
</reference>
<dbReference type="AlphaFoldDB" id="A0A9D3QDX1"/>
<evidence type="ECO:0000313" key="2">
    <source>
        <dbReference type="EMBL" id="KAG7488696.1"/>
    </source>
</evidence>
<dbReference type="Proteomes" id="UP001046870">
    <property type="component" value="Chromosome 2"/>
</dbReference>
<sequence length="87" mass="9243">MSLSGRDSIPQEGAPANNERRNTRVKRAVRISSIVAQEVSVAVSGATCMAVRGRGKEDHRVCEGEKLSSFNETPGETVTLTALSTSP</sequence>
<feature type="region of interest" description="Disordered" evidence="1">
    <location>
        <begin position="1"/>
        <end position="24"/>
    </location>
</feature>